<feature type="chain" id="PRO_5045572574" evidence="1">
    <location>
        <begin position="20"/>
        <end position="216"/>
    </location>
</feature>
<feature type="signal peptide" evidence="1">
    <location>
        <begin position="1"/>
        <end position="19"/>
    </location>
</feature>
<dbReference type="EMBL" id="JBHLXP010000003">
    <property type="protein sequence ID" value="MFC0049200.1"/>
    <property type="molecule type" value="Genomic_DNA"/>
</dbReference>
<evidence type="ECO:0000256" key="1">
    <source>
        <dbReference type="SAM" id="SignalP"/>
    </source>
</evidence>
<name>A0ABV6BEC1_9GAMM</name>
<accession>A0ABV6BEC1</accession>
<protein>
    <submittedName>
        <fullName evidence="2">Choice-of-anchor H family protein</fullName>
    </submittedName>
</protein>
<dbReference type="Proteomes" id="UP001589813">
    <property type="component" value="Unassembled WGS sequence"/>
</dbReference>
<keyword evidence="1" id="KW-0732">Signal</keyword>
<organism evidence="2 3">
    <name type="scientific">Rheinheimera tilapiae</name>
    <dbReference type="NCBI Taxonomy" id="875043"/>
    <lineage>
        <taxon>Bacteria</taxon>
        <taxon>Pseudomonadati</taxon>
        <taxon>Pseudomonadota</taxon>
        <taxon>Gammaproteobacteria</taxon>
        <taxon>Chromatiales</taxon>
        <taxon>Chromatiaceae</taxon>
        <taxon>Rheinheimera</taxon>
    </lineage>
</organism>
<keyword evidence="3" id="KW-1185">Reference proteome</keyword>
<dbReference type="NCBIfam" id="NF038116">
    <property type="entry name" value="Sden1266_dom"/>
    <property type="match status" value="1"/>
</dbReference>
<sequence>MKTQLTACLLLLASYGLHADPTEQTLPTREIHADASVAAANTDASTAPSAILLNQDFSSSSWFDSVDLTLRHDRDGDRFYTQIYIRFDAHTQYTEQPVYAVYSLIGPGLNRIFHTSSIFTLYGSSRTDWFAIEVDMRDLPRDYYKLKIELRDARSGAKLAEISGYEAAALNNLALEDGPADTPVSVIVHESSGGSLGFFWPVALSWLYLKRRKLMS</sequence>
<reference evidence="2 3" key="1">
    <citation type="submission" date="2024-09" db="EMBL/GenBank/DDBJ databases">
        <authorList>
            <person name="Sun Q."/>
            <person name="Mori K."/>
        </authorList>
    </citation>
    <scope>NUCLEOTIDE SEQUENCE [LARGE SCALE GENOMIC DNA]</scope>
    <source>
        <strain evidence="2 3">KCTC 23315</strain>
    </source>
</reference>
<evidence type="ECO:0000313" key="2">
    <source>
        <dbReference type="EMBL" id="MFC0049200.1"/>
    </source>
</evidence>
<dbReference type="RefSeq" id="WP_377244614.1">
    <property type="nucleotide sequence ID" value="NZ_JBHLXP010000003.1"/>
</dbReference>
<evidence type="ECO:0000313" key="3">
    <source>
        <dbReference type="Proteomes" id="UP001589813"/>
    </source>
</evidence>
<comment type="caution">
    <text evidence="2">The sequence shown here is derived from an EMBL/GenBank/DDBJ whole genome shotgun (WGS) entry which is preliminary data.</text>
</comment>
<proteinExistence type="predicted"/>
<gene>
    <name evidence="2" type="ORF">ACFFJP_12965</name>
</gene>